<evidence type="ECO:0000313" key="6">
    <source>
        <dbReference type="Proteomes" id="UP000598488"/>
    </source>
</evidence>
<evidence type="ECO:0000256" key="2">
    <source>
        <dbReference type="SAM" id="MobiDB-lite"/>
    </source>
</evidence>
<comment type="caution">
    <text evidence="5">The sequence shown here is derived from an EMBL/GenBank/DDBJ whole genome shotgun (WGS) entry which is preliminary data.</text>
</comment>
<feature type="transmembrane region" description="Helical" evidence="3">
    <location>
        <begin position="58"/>
        <end position="79"/>
    </location>
</feature>
<evidence type="ECO:0000256" key="1">
    <source>
        <dbReference type="PROSITE-ProRule" id="PRU00339"/>
    </source>
</evidence>
<dbReference type="InterPro" id="IPR050768">
    <property type="entry name" value="UPF0353/GerABKA_families"/>
</dbReference>
<keyword evidence="3" id="KW-0472">Membrane</keyword>
<keyword evidence="3" id="KW-1133">Transmembrane helix</keyword>
<name>A0ABS0ZA05_9GAMM</name>
<dbReference type="InterPro" id="IPR002035">
    <property type="entry name" value="VWF_A"/>
</dbReference>
<dbReference type="Pfam" id="PF00515">
    <property type="entry name" value="TPR_1"/>
    <property type="match status" value="1"/>
</dbReference>
<sequence length="567" mass="64425">MTLFELVHFNRPIWLLLVPILWLSYLLLGFKPKSSQLKHKVASHLIPFIVETPSSKRYFHWLGLVSASFFVIGIAGISFQKTETELYVAQQKTVFIFDQSLSMYATDIRPNRLTRAKQIVRDILNADLEGDVALVAFAGDAYTISPFTQDKQTLTHFLVALEPIIMPLYGSNLKSAIEQSQTLIRSATPSSVNHFIILTDDINDADRMALQRASEQGIKIDLIGIGTEEGGTMLLPDGQRLKKDGIDAIATAPLSKIKNASQYSNSHFYLHTLERSEIENIVKSTAPSNAERSQISGQTWQDQGHLFAVPFLIWLLLQFRQGWFIGLFIFALQHPATSHASPLDWFKTPDQNGQTAFNKGQWETAANYFQQPQWKAASLYAGQRYEDSAKALENIASSASDYYNLGNALALSQKLDAAITAYTKALTLKPNFNEAQQNLDYVKKVKQQSENNKAQDNSRQPDSNNSQKQEPPSEAQNRTNQEHTNKNKQKQDNSIQKQDNKTSTQASDTNQDIANEQTQKEQQQALNQWLRQIQDDPGNLLKRKLWYLHQERRHENRFNQEEGQQPW</sequence>
<evidence type="ECO:0000259" key="4">
    <source>
        <dbReference type="PROSITE" id="PS50234"/>
    </source>
</evidence>
<dbReference type="SUPFAM" id="SSF48452">
    <property type="entry name" value="TPR-like"/>
    <property type="match status" value="1"/>
</dbReference>
<feature type="transmembrane region" description="Helical" evidence="3">
    <location>
        <begin position="12"/>
        <end position="30"/>
    </location>
</feature>
<feature type="compositionally biased region" description="Polar residues" evidence="2">
    <location>
        <begin position="492"/>
        <end position="510"/>
    </location>
</feature>
<dbReference type="SMART" id="SM00327">
    <property type="entry name" value="VWA"/>
    <property type="match status" value="1"/>
</dbReference>
<dbReference type="Proteomes" id="UP000598488">
    <property type="component" value="Unassembled WGS sequence"/>
</dbReference>
<dbReference type="SMART" id="SM00028">
    <property type="entry name" value="TPR"/>
    <property type="match status" value="1"/>
</dbReference>
<dbReference type="Gene3D" id="3.40.50.410">
    <property type="entry name" value="von Willebrand factor, type A domain"/>
    <property type="match status" value="1"/>
</dbReference>
<feature type="domain" description="VWFA" evidence="4">
    <location>
        <begin position="92"/>
        <end position="285"/>
    </location>
</feature>
<keyword evidence="1" id="KW-0802">TPR repeat</keyword>
<gene>
    <name evidence="5" type="ORF">JHD44_07275</name>
</gene>
<evidence type="ECO:0000256" key="3">
    <source>
        <dbReference type="SAM" id="Phobius"/>
    </source>
</evidence>
<evidence type="ECO:0000313" key="5">
    <source>
        <dbReference type="EMBL" id="MBJ7550477.1"/>
    </source>
</evidence>
<dbReference type="InterPro" id="IPR036465">
    <property type="entry name" value="vWFA_dom_sf"/>
</dbReference>
<dbReference type="PROSITE" id="PS50005">
    <property type="entry name" value="TPR"/>
    <property type="match status" value="1"/>
</dbReference>
<feature type="compositionally biased region" description="Polar residues" evidence="2">
    <location>
        <begin position="448"/>
        <end position="479"/>
    </location>
</feature>
<dbReference type="Gene3D" id="1.25.40.10">
    <property type="entry name" value="Tetratricopeptide repeat domain"/>
    <property type="match status" value="1"/>
</dbReference>
<feature type="compositionally biased region" description="Basic and acidic residues" evidence="2">
    <location>
        <begin position="480"/>
        <end position="491"/>
    </location>
</feature>
<dbReference type="RefSeq" id="WP_199462105.1">
    <property type="nucleotide sequence ID" value="NZ_JAEMUH010000006.1"/>
</dbReference>
<keyword evidence="3" id="KW-0812">Transmembrane</keyword>
<protein>
    <submittedName>
        <fullName evidence="5">VWA domain-containing protein</fullName>
    </submittedName>
</protein>
<dbReference type="SUPFAM" id="SSF53300">
    <property type="entry name" value="vWA-like"/>
    <property type="match status" value="1"/>
</dbReference>
<dbReference type="PROSITE" id="PS50234">
    <property type="entry name" value="VWFA"/>
    <property type="match status" value="1"/>
</dbReference>
<keyword evidence="6" id="KW-1185">Reference proteome</keyword>
<dbReference type="PANTHER" id="PTHR22550">
    <property type="entry name" value="SPORE GERMINATION PROTEIN"/>
    <property type="match status" value="1"/>
</dbReference>
<feature type="region of interest" description="Disordered" evidence="2">
    <location>
        <begin position="446"/>
        <end position="510"/>
    </location>
</feature>
<feature type="repeat" description="TPR" evidence="1">
    <location>
        <begin position="399"/>
        <end position="432"/>
    </location>
</feature>
<dbReference type="PANTHER" id="PTHR22550:SF14">
    <property type="entry name" value="VWFA DOMAIN-CONTAINING PROTEIN"/>
    <property type="match status" value="1"/>
</dbReference>
<proteinExistence type="predicted"/>
<dbReference type="EMBL" id="JAEMUH010000006">
    <property type="protein sequence ID" value="MBJ7550477.1"/>
    <property type="molecule type" value="Genomic_DNA"/>
</dbReference>
<dbReference type="InterPro" id="IPR011990">
    <property type="entry name" value="TPR-like_helical_dom_sf"/>
</dbReference>
<dbReference type="Pfam" id="PF13519">
    <property type="entry name" value="VWA_2"/>
    <property type="match status" value="1"/>
</dbReference>
<reference evidence="5 6" key="1">
    <citation type="submission" date="2020-12" db="EMBL/GenBank/DDBJ databases">
        <title>Comparative genome analysis of fungal antagonists Marinomonas ostreistagni 398 and M. spartinae 468.</title>
        <authorList>
            <person name="Fields J.L."/>
            <person name="Mavrodi O.V."/>
            <person name="Biber P.D."/>
            <person name="Indest K.J."/>
            <person name="Mavrodi D.V."/>
        </authorList>
    </citation>
    <scope>NUCLEOTIDE SEQUENCE [LARGE SCALE GENOMIC DNA]</scope>
    <source>
        <strain evidence="5 6">USM7</strain>
    </source>
</reference>
<accession>A0ABS0ZA05</accession>
<dbReference type="InterPro" id="IPR019734">
    <property type="entry name" value="TPR_rpt"/>
</dbReference>
<organism evidence="5 6">
    <name type="scientific">Marinomonas ostreistagni</name>
    <dbReference type="NCBI Taxonomy" id="359209"/>
    <lineage>
        <taxon>Bacteria</taxon>
        <taxon>Pseudomonadati</taxon>
        <taxon>Pseudomonadota</taxon>
        <taxon>Gammaproteobacteria</taxon>
        <taxon>Oceanospirillales</taxon>
        <taxon>Oceanospirillaceae</taxon>
        <taxon>Marinomonas</taxon>
    </lineage>
</organism>